<reference evidence="3" key="1">
    <citation type="journal article" date="2009" name="Environ. Microbiol.">
        <title>Contribution of mobile genetic elements to Desulfovibrio vulgaris genome plasticity.</title>
        <authorList>
            <person name="Walker C.B."/>
            <person name="Stolyar S."/>
            <person name="Chivian D."/>
            <person name="Pinel N."/>
            <person name="Gabster J.A."/>
            <person name="Dehal P.S."/>
            <person name="He Z."/>
            <person name="Yang Z.K."/>
            <person name="Yen H.C."/>
            <person name="Zhou J."/>
            <person name="Wall J.D."/>
            <person name="Hazen T.C."/>
            <person name="Arkin A.P."/>
            <person name="Stahl D.A."/>
        </authorList>
    </citation>
    <scope>NUCLEOTIDE SEQUENCE [LARGE SCALE GENOMIC DNA]</scope>
    <source>
        <strain evidence="3">DP4</strain>
    </source>
</reference>
<dbReference type="AlphaFoldDB" id="A0A0H3A6V1"/>
<dbReference type="SMR" id="A0A0H3A6V1"/>
<keyword evidence="1" id="KW-0472">Membrane</keyword>
<evidence type="ECO:0000313" key="3">
    <source>
        <dbReference type="Proteomes" id="UP000009173"/>
    </source>
</evidence>
<dbReference type="KEGG" id="dvl:Dvul_0734"/>
<name>A0A0H3A6V1_NITV4</name>
<organism evidence="2 3">
    <name type="scientific">Nitratidesulfovibrio vulgaris (strain DP4)</name>
    <name type="common">Desulfovibrio vulgaris</name>
    <dbReference type="NCBI Taxonomy" id="391774"/>
    <lineage>
        <taxon>Bacteria</taxon>
        <taxon>Pseudomonadati</taxon>
        <taxon>Thermodesulfobacteriota</taxon>
        <taxon>Desulfovibrionia</taxon>
        <taxon>Desulfovibrionales</taxon>
        <taxon>Desulfovibrionaceae</taxon>
        <taxon>Nitratidesulfovibrio</taxon>
    </lineage>
</organism>
<dbReference type="EMBL" id="CP000527">
    <property type="protein sequence ID" value="ABM27757.1"/>
    <property type="molecule type" value="Genomic_DNA"/>
</dbReference>
<proteinExistence type="predicted"/>
<dbReference type="RefSeq" id="WP_010939781.1">
    <property type="nucleotide sequence ID" value="NC_008751.1"/>
</dbReference>
<gene>
    <name evidence="2" type="ordered locus">Dvul_0734</name>
</gene>
<protein>
    <recommendedName>
        <fullName evidence="4">Cell division protein FtsL</fullName>
    </recommendedName>
</protein>
<keyword evidence="1" id="KW-0812">Transmembrane</keyword>
<feature type="transmembrane region" description="Helical" evidence="1">
    <location>
        <begin position="6"/>
        <end position="31"/>
    </location>
</feature>
<keyword evidence="1" id="KW-1133">Transmembrane helix</keyword>
<dbReference type="HOGENOM" id="CLU_173954_0_0_7"/>
<accession>A0A0H3A6V1</accession>
<evidence type="ECO:0000313" key="2">
    <source>
        <dbReference type="EMBL" id="ABM27757.1"/>
    </source>
</evidence>
<dbReference type="Proteomes" id="UP000009173">
    <property type="component" value="Chromosome"/>
</dbReference>
<evidence type="ECO:0000256" key="1">
    <source>
        <dbReference type="SAM" id="Phobius"/>
    </source>
</evidence>
<evidence type="ECO:0008006" key="4">
    <source>
        <dbReference type="Google" id="ProtNLM"/>
    </source>
</evidence>
<sequence length="95" mass="10754" precursor="true">MRQGMGGWLLAIILSVLSSLVIGLSLVWLNIERMDMAYNLRRMQGELEDRQSLKAKLEVERDRLLSPYELGRKAVALGMRDARQGQIRRLGDGGL</sequence>